<sequence>MIANEQIRTLAFDADDTLWVNEPIFRHTEQRLKDLLLDYVGDIDFDQRIYEVERRNLSLFGYGVKGFTLSMMETALELAGKALPAAAVASILQMGKDMISYPIEVLDGVEEVLKALQPHYNLIIITKGDLFDQESKVARSGLAGYFTHVEVVSEKNRTAYKEVFQRLGIAPAEVLMIGNSVKSDVLPVIDAGGQAVHIPFHTTWQHEEVNTDILMEYAFPVLEDIRRLPRLLNPTERPAYAAGATILYGSRFRLRPLRPGDEESLSRLANNPKIARNLMDRFPQPYTRADAARFITFARQSGEEAVFGIEVEGQVSGVISLLFKEDVYRASVELGYWLGEPFWGQGISTEAVKLVTAYALEKAEVSRVFANVFEYNPASRRVLEKAGFEKEGVSRRAARKNGQLLDVHVYARYST</sequence>
<evidence type="ECO:0000313" key="2">
    <source>
        <dbReference type="EMBL" id="TXB64884.1"/>
    </source>
</evidence>
<dbReference type="PANTHER" id="PTHR43328">
    <property type="entry name" value="ACETYLTRANSFERASE-RELATED"/>
    <property type="match status" value="1"/>
</dbReference>
<dbReference type="EMBL" id="VOOR01000010">
    <property type="protein sequence ID" value="TXB64884.1"/>
    <property type="molecule type" value="Genomic_DNA"/>
</dbReference>
<dbReference type="RefSeq" id="WP_147166651.1">
    <property type="nucleotide sequence ID" value="NZ_VOOR01000010.1"/>
</dbReference>
<evidence type="ECO:0000313" key="3">
    <source>
        <dbReference type="Proteomes" id="UP000321580"/>
    </source>
</evidence>
<dbReference type="Proteomes" id="UP000321580">
    <property type="component" value="Unassembled WGS sequence"/>
</dbReference>
<feature type="domain" description="N-acetyltransferase" evidence="1">
    <location>
        <begin position="252"/>
        <end position="415"/>
    </location>
</feature>
<dbReference type="InterPro" id="IPR036412">
    <property type="entry name" value="HAD-like_sf"/>
</dbReference>
<dbReference type="AlphaFoldDB" id="A0A5C6RSG6"/>
<dbReference type="InterPro" id="IPR000182">
    <property type="entry name" value="GNAT_dom"/>
</dbReference>
<dbReference type="SFLD" id="SFLDS00003">
    <property type="entry name" value="Haloacid_Dehalogenase"/>
    <property type="match status" value="1"/>
</dbReference>
<organism evidence="2 3">
    <name type="scientific">Phaeodactylibacter luteus</name>
    <dbReference type="NCBI Taxonomy" id="1564516"/>
    <lineage>
        <taxon>Bacteria</taxon>
        <taxon>Pseudomonadati</taxon>
        <taxon>Bacteroidota</taxon>
        <taxon>Saprospiria</taxon>
        <taxon>Saprospirales</taxon>
        <taxon>Haliscomenobacteraceae</taxon>
        <taxon>Phaeodactylibacter</taxon>
    </lineage>
</organism>
<dbReference type="PANTHER" id="PTHR43328:SF1">
    <property type="entry name" value="N-ACETYLTRANSFERASE DOMAIN-CONTAINING PROTEIN"/>
    <property type="match status" value="1"/>
</dbReference>
<accession>A0A5C6RSG6</accession>
<dbReference type="InterPro" id="IPR023198">
    <property type="entry name" value="PGP-like_dom2"/>
</dbReference>
<proteinExistence type="predicted"/>
<keyword evidence="2" id="KW-0808">Transferase</keyword>
<dbReference type="Pfam" id="PF13302">
    <property type="entry name" value="Acetyltransf_3"/>
    <property type="match status" value="1"/>
</dbReference>
<reference evidence="2 3" key="1">
    <citation type="submission" date="2019-08" db="EMBL/GenBank/DDBJ databases">
        <title>Genome of Phaeodactylibacter luteus.</title>
        <authorList>
            <person name="Bowman J.P."/>
        </authorList>
    </citation>
    <scope>NUCLEOTIDE SEQUENCE [LARGE SCALE GENOMIC DNA]</scope>
    <source>
        <strain evidence="2 3">KCTC 42180</strain>
    </source>
</reference>
<dbReference type="Gene3D" id="3.40.50.1000">
    <property type="entry name" value="HAD superfamily/HAD-like"/>
    <property type="match status" value="1"/>
</dbReference>
<protein>
    <submittedName>
        <fullName evidence="2">GNAT family N-acetyltransferase</fullName>
    </submittedName>
</protein>
<evidence type="ECO:0000259" key="1">
    <source>
        <dbReference type="PROSITE" id="PS51186"/>
    </source>
</evidence>
<dbReference type="SFLD" id="SFLDG01129">
    <property type="entry name" value="C1.5:_HAD__Beta-PGM__Phosphata"/>
    <property type="match status" value="1"/>
</dbReference>
<dbReference type="Gene3D" id="3.40.630.30">
    <property type="match status" value="1"/>
</dbReference>
<gene>
    <name evidence="2" type="ORF">FRY97_06565</name>
</gene>
<dbReference type="SUPFAM" id="SSF55729">
    <property type="entry name" value="Acyl-CoA N-acyltransferases (Nat)"/>
    <property type="match status" value="1"/>
</dbReference>
<comment type="caution">
    <text evidence="2">The sequence shown here is derived from an EMBL/GenBank/DDBJ whole genome shotgun (WGS) entry which is preliminary data.</text>
</comment>
<dbReference type="InterPro" id="IPR023214">
    <property type="entry name" value="HAD_sf"/>
</dbReference>
<dbReference type="GO" id="GO:0016747">
    <property type="term" value="F:acyltransferase activity, transferring groups other than amino-acyl groups"/>
    <property type="evidence" value="ECO:0007669"/>
    <property type="project" value="InterPro"/>
</dbReference>
<name>A0A5C6RSG6_9BACT</name>
<dbReference type="OrthoDB" id="6101375at2"/>
<dbReference type="PROSITE" id="PS51186">
    <property type="entry name" value="GNAT"/>
    <property type="match status" value="1"/>
</dbReference>
<dbReference type="SUPFAM" id="SSF56784">
    <property type="entry name" value="HAD-like"/>
    <property type="match status" value="1"/>
</dbReference>
<keyword evidence="3" id="KW-1185">Reference proteome</keyword>
<dbReference type="InterPro" id="IPR016181">
    <property type="entry name" value="Acyl_CoA_acyltransferase"/>
</dbReference>
<dbReference type="Gene3D" id="1.10.150.240">
    <property type="entry name" value="Putative phosphatase, domain 2"/>
    <property type="match status" value="1"/>
</dbReference>
<dbReference type="Pfam" id="PF00702">
    <property type="entry name" value="Hydrolase"/>
    <property type="match status" value="1"/>
</dbReference>